<reference evidence="1" key="2">
    <citation type="journal article" date="2015" name="Data Brief">
        <title>Shoot transcriptome of the giant reed, Arundo donax.</title>
        <authorList>
            <person name="Barrero R.A."/>
            <person name="Guerrero F.D."/>
            <person name="Moolhuijzen P."/>
            <person name="Goolsby J.A."/>
            <person name="Tidwell J."/>
            <person name="Bellgard S.E."/>
            <person name="Bellgard M.I."/>
        </authorList>
    </citation>
    <scope>NUCLEOTIDE SEQUENCE</scope>
    <source>
        <tissue evidence="1">Shoot tissue taken approximately 20 cm above the soil surface</tissue>
    </source>
</reference>
<protein>
    <submittedName>
        <fullName evidence="1">Uncharacterized protein</fullName>
    </submittedName>
</protein>
<accession>A0A0A8ZHG5</accession>
<reference evidence="1" key="1">
    <citation type="submission" date="2014-09" db="EMBL/GenBank/DDBJ databases">
        <authorList>
            <person name="Magalhaes I.L.F."/>
            <person name="Oliveira U."/>
            <person name="Santos F.R."/>
            <person name="Vidigal T.H.D.A."/>
            <person name="Brescovit A.D."/>
            <person name="Santos A.J."/>
        </authorList>
    </citation>
    <scope>NUCLEOTIDE SEQUENCE</scope>
    <source>
        <tissue evidence="1">Shoot tissue taken approximately 20 cm above the soil surface</tissue>
    </source>
</reference>
<sequence length="18" mass="1996">MEVVEIHGGSVQSLKLRN</sequence>
<name>A0A0A8ZHG5_ARUDO</name>
<dbReference type="AlphaFoldDB" id="A0A0A8ZHG5"/>
<evidence type="ECO:0000313" key="1">
    <source>
        <dbReference type="EMBL" id="JAD36155.1"/>
    </source>
</evidence>
<proteinExistence type="predicted"/>
<organism evidence="1">
    <name type="scientific">Arundo donax</name>
    <name type="common">Giant reed</name>
    <name type="synonym">Donax arundinaceus</name>
    <dbReference type="NCBI Taxonomy" id="35708"/>
    <lineage>
        <taxon>Eukaryota</taxon>
        <taxon>Viridiplantae</taxon>
        <taxon>Streptophyta</taxon>
        <taxon>Embryophyta</taxon>
        <taxon>Tracheophyta</taxon>
        <taxon>Spermatophyta</taxon>
        <taxon>Magnoliopsida</taxon>
        <taxon>Liliopsida</taxon>
        <taxon>Poales</taxon>
        <taxon>Poaceae</taxon>
        <taxon>PACMAD clade</taxon>
        <taxon>Arundinoideae</taxon>
        <taxon>Arundineae</taxon>
        <taxon>Arundo</taxon>
    </lineage>
</organism>
<dbReference type="EMBL" id="GBRH01261740">
    <property type="protein sequence ID" value="JAD36155.1"/>
    <property type="molecule type" value="Transcribed_RNA"/>
</dbReference>